<dbReference type="HAMAP" id="MF_01343_B">
    <property type="entry name" value="Ribosomal_uS15_B"/>
    <property type="match status" value="1"/>
</dbReference>
<keyword evidence="2 4" id="KW-0689">Ribosomal protein</keyword>
<comment type="similarity">
    <text evidence="1 4">Belongs to the universal ribosomal protein uS15 family.</text>
</comment>
<keyword evidence="3 4" id="KW-0687">Ribonucleoprotein</keyword>
<organism evidence="6">
    <name type="scientific">Ostreococcus sp. 'lucimarinus'</name>
    <dbReference type="NCBI Taxonomy" id="242159"/>
    <lineage>
        <taxon>Eukaryota</taxon>
        <taxon>Viridiplantae</taxon>
        <taxon>Chlorophyta</taxon>
        <taxon>Mamiellophyceae</taxon>
        <taxon>Mamiellales</taxon>
        <taxon>Bathycoccaceae</taxon>
        <taxon>Ostreococcus</taxon>
    </lineage>
</organism>
<dbReference type="SUPFAM" id="SSF47060">
    <property type="entry name" value="S15/NS1 RNA-binding domain"/>
    <property type="match status" value="1"/>
</dbReference>
<accession>A0A7R9SZA9</accession>
<sequence>MISVFGNRLKGATAVRSFAVNSLESMRGCLMSSELGSQWAPATRWAKSIVSTTSVAAGDAAEGRSSRRSLDLNQKSGEIKPELVKKYLSETNMSRGDVNKRALAEERAAFARDEHDTGSSEVQIANLTMRIKLMTEHLREHGKDTHSRHGLMAMLERRKKLLKYLRRTDGDRYADVILRLGLKDRSFVDDKYA</sequence>
<name>A0A7R9SZA9_9CHLO</name>
<dbReference type="InterPro" id="IPR005290">
    <property type="entry name" value="Ribosomal_uS15_bac-type"/>
</dbReference>
<dbReference type="InterPro" id="IPR000589">
    <property type="entry name" value="Ribosomal_uS15"/>
</dbReference>
<dbReference type="Pfam" id="PF00312">
    <property type="entry name" value="Ribosomal_S15"/>
    <property type="match status" value="1"/>
</dbReference>
<dbReference type="NCBIfam" id="TIGR00952">
    <property type="entry name" value="S15_bact"/>
    <property type="match status" value="1"/>
</dbReference>
<dbReference type="GO" id="GO:0006412">
    <property type="term" value="P:translation"/>
    <property type="evidence" value="ECO:0007669"/>
    <property type="project" value="InterPro"/>
</dbReference>
<gene>
    <name evidence="6" type="ORF">OLUC0939_LOCUS595</name>
</gene>
<evidence type="ECO:0000256" key="2">
    <source>
        <dbReference type="ARBA" id="ARBA00022980"/>
    </source>
</evidence>
<dbReference type="SMART" id="SM01387">
    <property type="entry name" value="Ribosomal_S15"/>
    <property type="match status" value="1"/>
</dbReference>
<dbReference type="PANTHER" id="PTHR47546:SF3">
    <property type="entry name" value="30S RIBOSOMAL PROTEIN S15, CHLOROPLASTIC"/>
    <property type="match status" value="1"/>
</dbReference>
<protein>
    <recommendedName>
        <fullName evidence="5">30S ribosomal protein S15</fullName>
    </recommendedName>
</protein>
<dbReference type="EMBL" id="HBDX01000660">
    <property type="protein sequence ID" value="CAD8219876.1"/>
    <property type="molecule type" value="Transcribed_RNA"/>
</dbReference>
<proteinExistence type="inferred from homology"/>
<dbReference type="GO" id="GO:0003735">
    <property type="term" value="F:structural constituent of ribosome"/>
    <property type="evidence" value="ECO:0007669"/>
    <property type="project" value="InterPro"/>
</dbReference>
<dbReference type="PROSITE" id="PS00362">
    <property type="entry name" value="RIBOSOMAL_S15"/>
    <property type="match status" value="1"/>
</dbReference>
<reference evidence="6" key="1">
    <citation type="submission" date="2021-01" db="EMBL/GenBank/DDBJ databases">
        <authorList>
            <person name="Corre E."/>
            <person name="Pelletier E."/>
            <person name="Niang G."/>
            <person name="Scheremetjew M."/>
            <person name="Finn R."/>
            <person name="Kale V."/>
            <person name="Holt S."/>
            <person name="Cochrane G."/>
            <person name="Meng A."/>
            <person name="Brown T."/>
            <person name="Cohen L."/>
        </authorList>
    </citation>
    <scope>NUCLEOTIDE SEQUENCE</scope>
    <source>
        <strain evidence="6">Clade-A-BCC118000</strain>
    </source>
</reference>
<dbReference type="GO" id="GO:1990904">
    <property type="term" value="C:ribonucleoprotein complex"/>
    <property type="evidence" value="ECO:0007669"/>
    <property type="project" value="UniProtKB-KW"/>
</dbReference>
<dbReference type="CDD" id="cd00353">
    <property type="entry name" value="Ribosomal_S15p_S13e"/>
    <property type="match status" value="1"/>
</dbReference>
<evidence type="ECO:0000256" key="5">
    <source>
        <dbReference type="RuleBase" id="RU003920"/>
    </source>
</evidence>
<evidence type="ECO:0000256" key="1">
    <source>
        <dbReference type="ARBA" id="ARBA00008434"/>
    </source>
</evidence>
<dbReference type="AlphaFoldDB" id="A0A7R9SZA9"/>
<evidence type="ECO:0000256" key="3">
    <source>
        <dbReference type="ARBA" id="ARBA00023274"/>
    </source>
</evidence>
<evidence type="ECO:0000256" key="4">
    <source>
        <dbReference type="RuleBase" id="RU003919"/>
    </source>
</evidence>
<dbReference type="GO" id="GO:0005840">
    <property type="term" value="C:ribosome"/>
    <property type="evidence" value="ECO:0007669"/>
    <property type="project" value="UniProtKB-KW"/>
</dbReference>
<dbReference type="GO" id="GO:0005737">
    <property type="term" value="C:cytoplasm"/>
    <property type="evidence" value="ECO:0007669"/>
    <property type="project" value="UniProtKB-ARBA"/>
</dbReference>
<evidence type="ECO:0000313" key="6">
    <source>
        <dbReference type="EMBL" id="CAD8219876.1"/>
    </source>
</evidence>
<dbReference type="InterPro" id="IPR009068">
    <property type="entry name" value="uS15_NS1_RNA-bd_sf"/>
</dbReference>
<dbReference type="Gene3D" id="1.10.287.10">
    <property type="entry name" value="S15/NS1, RNA-binding"/>
    <property type="match status" value="1"/>
</dbReference>
<dbReference type="PANTHER" id="PTHR47546">
    <property type="entry name" value="S15/NS1, RNA-BINDING PROTEIN"/>
    <property type="match status" value="1"/>
</dbReference>